<dbReference type="PANTHER" id="PTHR35848">
    <property type="entry name" value="OXALATE-BINDING PROTEIN"/>
    <property type="match status" value="1"/>
</dbReference>
<accession>A0AAW7JXM0</accession>
<dbReference type="InterPro" id="IPR011051">
    <property type="entry name" value="RmlC_Cupin_sf"/>
</dbReference>
<comment type="caution">
    <text evidence="4">The sequence shown here is derived from an EMBL/GenBank/DDBJ whole genome shotgun (WGS) entry which is preliminary data.</text>
</comment>
<dbReference type="EMBL" id="CPYD01000002">
    <property type="protein sequence ID" value="CNE06092.1"/>
    <property type="molecule type" value="Genomic_DNA"/>
</dbReference>
<dbReference type="Pfam" id="PF07883">
    <property type="entry name" value="Cupin_2"/>
    <property type="match status" value="1"/>
</dbReference>
<dbReference type="InterPro" id="IPR013096">
    <property type="entry name" value="Cupin_2"/>
</dbReference>
<gene>
    <name evidence="3" type="ORF">ERS137967_00640</name>
    <name evidence="4" type="ORF">QVN42_08900</name>
</gene>
<dbReference type="InterPro" id="IPR051610">
    <property type="entry name" value="GPI/OXD"/>
</dbReference>
<dbReference type="RefSeq" id="WP_049596873.1">
    <property type="nucleotide sequence ID" value="NZ_CPYD01000002.1"/>
</dbReference>
<protein>
    <submittedName>
        <fullName evidence="4">Cupin domain-containing protein</fullName>
    </submittedName>
    <submittedName>
        <fullName evidence="3">Uncharacterized conserved protein, contains double-stranded beta-helix domain</fullName>
    </submittedName>
</protein>
<evidence type="ECO:0000259" key="2">
    <source>
        <dbReference type="Pfam" id="PF07883"/>
    </source>
</evidence>
<keyword evidence="1" id="KW-0479">Metal-binding</keyword>
<dbReference type="EMBL" id="JAUEHU010000007">
    <property type="protein sequence ID" value="MDN0087508.1"/>
    <property type="molecule type" value="Genomic_DNA"/>
</dbReference>
<organism evidence="4 6">
    <name type="scientific">Yersinia nurmii</name>
    <dbReference type="NCBI Taxonomy" id="685706"/>
    <lineage>
        <taxon>Bacteria</taxon>
        <taxon>Pseudomonadati</taxon>
        <taxon>Pseudomonadota</taxon>
        <taxon>Gammaproteobacteria</taxon>
        <taxon>Enterobacterales</taxon>
        <taxon>Yersiniaceae</taxon>
        <taxon>Yersinia</taxon>
    </lineage>
</organism>
<dbReference type="PANTHER" id="PTHR35848:SF6">
    <property type="entry name" value="CUPIN TYPE-2 DOMAIN-CONTAINING PROTEIN"/>
    <property type="match status" value="1"/>
</dbReference>
<dbReference type="Proteomes" id="UP001167864">
    <property type="component" value="Unassembled WGS sequence"/>
</dbReference>
<dbReference type="SUPFAM" id="SSF51182">
    <property type="entry name" value="RmlC-like cupins"/>
    <property type="match status" value="1"/>
</dbReference>
<dbReference type="AlphaFoldDB" id="A0AAW7JXM0"/>
<reference evidence="3 5" key="1">
    <citation type="submission" date="2015-03" db="EMBL/GenBank/DDBJ databases">
        <authorList>
            <consortium name="Pathogen Informatics"/>
            <person name="Murphy D."/>
        </authorList>
    </citation>
    <scope>NUCLEOTIDE SEQUENCE [LARGE SCALE GENOMIC DNA]</scope>
    <source>
        <strain evidence="3">Type strain: CIP110231</strain>
        <strain evidence="5">type strain: CIP110231</strain>
    </source>
</reference>
<keyword evidence="5" id="KW-1185">Reference proteome</keyword>
<evidence type="ECO:0000313" key="5">
    <source>
        <dbReference type="Proteomes" id="UP000040578"/>
    </source>
</evidence>
<dbReference type="InterPro" id="IPR014710">
    <property type="entry name" value="RmlC-like_jellyroll"/>
</dbReference>
<feature type="domain" description="Cupin type-2" evidence="2">
    <location>
        <begin position="37"/>
        <end position="111"/>
    </location>
</feature>
<dbReference type="Gene3D" id="2.60.120.10">
    <property type="entry name" value="Jelly Rolls"/>
    <property type="match status" value="1"/>
</dbReference>
<evidence type="ECO:0000313" key="6">
    <source>
        <dbReference type="Proteomes" id="UP001167864"/>
    </source>
</evidence>
<sequence length="127" mass="14029">MIKAFSKEIAKALVDPLVGIGIAELAKGKALNSFGTRIAAGKKVGCHAHFHGEEWYIILAGRGRMYLGDVENQKLVNFRNHNVKQGDIFCIPPGTAHQLQAESQLDLIFLCPNSHLETDRILFPDMC</sequence>
<dbReference type="Proteomes" id="UP000040578">
    <property type="component" value="Unassembled WGS sequence"/>
</dbReference>
<name>A0AAW7JXM0_9GAMM</name>
<evidence type="ECO:0000256" key="1">
    <source>
        <dbReference type="ARBA" id="ARBA00022723"/>
    </source>
</evidence>
<proteinExistence type="predicted"/>
<dbReference type="GO" id="GO:0046872">
    <property type="term" value="F:metal ion binding"/>
    <property type="evidence" value="ECO:0007669"/>
    <property type="project" value="UniProtKB-KW"/>
</dbReference>
<evidence type="ECO:0000313" key="3">
    <source>
        <dbReference type="EMBL" id="CNE06092.1"/>
    </source>
</evidence>
<evidence type="ECO:0000313" key="4">
    <source>
        <dbReference type="EMBL" id="MDN0087508.1"/>
    </source>
</evidence>
<reference evidence="4" key="2">
    <citation type="submission" date="2023-06" db="EMBL/GenBank/DDBJ databases">
        <authorList>
            <person name="Polev D.E."/>
            <person name="Saitova A.T."/>
            <person name="Bogumilchik E.A."/>
            <person name="Kokorina G.I."/>
            <person name="Voskresenskaia E.A."/>
        </authorList>
    </citation>
    <scope>NUCLEOTIDE SEQUENCE</scope>
    <source>
        <strain evidence="4">2145 StPb PI</strain>
    </source>
</reference>